<dbReference type="PANTHER" id="PTHR47018:SF2">
    <property type="entry name" value="TESMIN_TSO1-LIKE CXC DOMAIN-CONTAINING PROTEIN"/>
    <property type="match status" value="1"/>
</dbReference>
<accession>A0A6J8BXE5</accession>
<organism evidence="2 3">
    <name type="scientific">Mytilus coruscus</name>
    <name type="common">Sea mussel</name>
    <dbReference type="NCBI Taxonomy" id="42192"/>
    <lineage>
        <taxon>Eukaryota</taxon>
        <taxon>Metazoa</taxon>
        <taxon>Spiralia</taxon>
        <taxon>Lophotrochozoa</taxon>
        <taxon>Mollusca</taxon>
        <taxon>Bivalvia</taxon>
        <taxon>Autobranchia</taxon>
        <taxon>Pteriomorphia</taxon>
        <taxon>Mytilida</taxon>
        <taxon>Mytiloidea</taxon>
        <taxon>Mytilidae</taxon>
        <taxon>Mytilinae</taxon>
        <taxon>Mytilus</taxon>
    </lineage>
</organism>
<dbReference type="InterPro" id="IPR046496">
    <property type="entry name" value="DUF6589"/>
</dbReference>
<dbReference type="PANTHER" id="PTHR47018">
    <property type="entry name" value="CXC DOMAIN-CONTAINING PROTEIN-RELATED"/>
    <property type="match status" value="1"/>
</dbReference>
<dbReference type="EMBL" id="CACVKT020004221">
    <property type="protein sequence ID" value="CAC5388673.1"/>
    <property type="molecule type" value="Genomic_DNA"/>
</dbReference>
<protein>
    <recommendedName>
        <fullName evidence="1">DUF6589 domain-containing protein</fullName>
    </recommendedName>
</protein>
<dbReference type="Proteomes" id="UP000507470">
    <property type="component" value="Unassembled WGS sequence"/>
</dbReference>
<evidence type="ECO:0000313" key="2">
    <source>
        <dbReference type="EMBL" id="CAC5388673.1"/>
    </source>
</evidence>
<dbReference type="OrthoDB" id="10071095at2759"/>
<evidence type="ECO:0000313" key="3">
    <source>
        <dbReference type="Proteomes" id="UP000507470"/>
    </source>
</evidence>
<feature type="domain" description="DUF6589" evidence="1">
    <location>
        <begin position="868"/>
        <end position="1155"/>
    </location>
</feature>
<evidence type="ECO:0000259" key="1">
    <source>
        <dbReference type="Pfam" id="PF20231"/>
    </source>
</evidence>
<reference evidence="2 3" key="1">
    <citation type="submission" date="2020-06" db="EMBL/GenBank/DDBJ databases">
        <authorList>
            <person name="Li R."/>
            <person name="Bekaert M."/>
        </authorList>
    </citation>
    <scope>NUCLEOTIDE SEQUENCE [LARGE SCALE GENOMIC DNA]</scope>
    <source>
        <strain evidence="3">wild</strain>
    </source>
</reference>
<keyword evidence="3" id="KW-1185">Reference proteome</keyword>
<proteinExistence type="predicted"/>
<dbReference type="Pfam" id="PF20231">
    <property type="entry name" value="DUF6589"/>
    <property type="match status" value="1"/>
</dbReference>
<gene>
    <name evidence="2" type="ORF">MCOR_23922</name>
</gene>
<name>A0A6J8BXE5_MYTCO</name>
<sequence length="1613" mass="185803">MKKFQIGSQCDYAVVVGDGKSYDYLIKLKKEYGASLNWVLPYPGDLAHPKNVLPIFIKVYLDAGLKQLASRFHHGSTFRILTECSKFSVTHSQSSLAALTYYLPYRAETLHNLKTKLLLENDMPHHTQHTTPYVELEEMNIQEYFCHLQQSSLFSTGDRQILHHIFTDTDATAEQTDCLMECRQFGQEDLANYVNFTAGGFDNEFKDKALCSKHGSITEYFDTAGDHEEADTRVWLHAVTSSAINIIIYSPDTDVYFIDVALEPVPSDESDMESDDEDEYEDPAQELEMIYLDINDTEFSKCDKTADHTTTVDTGIFQKVFDINLEHLQDTLQVSLCHIHYNTLSNWKREQVCIVCEKISRTKRFICISDCTNDLFLQYLKQELNFEAELNISEKMYCCSYCYNSFNLFCRSEAGEEAKYQTPQYLIECLNKLTCIDPVDVCADNIDTVTLHHIIEFVVKSFLDDKPLLLPVVYEKYMNLLKTNINTFKCTISSNEQLKLLNHNLKWLLRMLKVKLGKGLLHFVPKRKKDGCLIYRNGADLLSSLHTMTVNFYSTLNIKNEEVTKLIYNNKKLISEKNTKMTNHEILDKAVQILRTFVKQYTSEKSLLTELPDIKNFDPGSEILNIPPVLWNFLFRISATIKEDRDWLQYVGAWDRHYIEQPFNCVKPLHLLLTDVADKFSNSSSAFLSINARIGAGISKDSLCRFITSRCKELEQTNRFISPHRFTIASFDNLDKNQSYSVVGSGKDKSGFHGTTIQTATPCPSLPTTVDISVNIDSFSDEMVVDSSRDRSIPINIITAITNPNDNIGLPSSIAENRFSHLTLLDFDCSSNESKSYVKFKEDMNRYGFSKFYLQEKHISVPGVKTFFSLPTQDTEKSSFTSIAVLDETADKKETVLQVLNILHEKFQIGSQCDYAVVVGDGKSYDYLIKLKKEYGASLNWVLPYPGDWHILKNVLPIFIKVYLDAGLKQLMPDFTMAPLFRILTECSKFSVTHRFLTQVWEAILKLQISKFLSGSQNFNQYQESFNDIISDILSSLDVHVPLDQNLCNKELWNEICNKKDSIFSIFTDEMLEDFNTWREQEKLKSQTFSFWDSFVHEDFMNYLGLYFAIRTRDWDLRNACLKQLACLFHAFDKHNYLRMIPYHIADLKTYPPEQSSLFSTGDRLILHHIFTDTDATAEQTDSLMRYRQFGQEDLANYFIQLPRAICDAEGVPEKGQKSWATTVFKKLYPESFLTNLSVFITAAKLLAFIIDAMFIINTSPLSIHKTFSEYAAFLFELWVVRRHHQLIASEVHIIFDHSNRNGVSPKDLERSRRDSEIQSSDYEKICPNTVLPQNWRSFYWFTAGGFDNEFKDKALCSKHGSITEYFDTAGDHEEADTRVWLHAVTSSAINIIIYSPDTDVYFIGLPLLKNINKSIYVQLKDTPYEKSFIDMNTLVRSLKNDVCFQGIENIEECIQIVYIFSGCDYTSFFKGYGKKTFFDTFRKYAGFISGGSEHGLLCDINSQSGLHSFYRLISAVYFSRHCSAFLPFSSPKTLFDTLNADTINEKHVMLISDIREKMWERILTEVELCQNADALKLHWQRCCLDVALEPVPSDEPIWNQMMKMNTKILHKN</sequence>